<dbReference type="InterPro" id="IPR042098">
    <property type="entry name" value="TauD-like_sf"/>
</dbReference>
<accession>A0A8J3LJN2</accession>
<evidence type="ECO:0000313" key="6">
    <source>
        <dbReference type="EMBL" id="GIG74453.1"/>
    </source>
</evidence>
<reference evidence="6" key="1">
    <citation type="submission" date="2021-01" db="EMBL/GenBank/DDBJ databases">
        <title>Whole genome shotgun sequence of Planosporangium flavigriseum NBRC 105377.</title>
        <authorList>
            <person name="Komaki H."/>
            <person name="Tamura T."/>
        </authorList>
    </citation>
    <scope>NUCLEOTIDE SEQUENCE</scope>
    <source>
        <strain evidence="6">NBRC 105377</strain>
    </source>
</reference>
<evidence type="ECO:0000256" key="1">
    <source>
        <dbReference type="ARBA" id="ARBA00001954"/>
    </source>
</evidence>
<dbReference type="Proteomes" id="UP000653674">
    <property type="component" value="Unassembled WGS sequence"/>
</dbReference>
<dbReference type="RefSeq" id="WP_168071780.1">
    <property type="nucleotide sequence ID" value="NZ_BAAAQJ010000003.1"/>
</dbReference>
<dbReference type="InterPro" id="IPR050411">
    <property type="entry name" value="AlphaKG_dependent_hydroxylases"/>
</dbReference>
<dbReference type="Gene3D" id="3.60.130.10">
    <property type="entry name" value="Clavaminate synthase-like"/>
    <property type="match status" value="1"/>
</dbReference>
<organism evidence="6 7">
    <name type="scientific">Planosporangium flavigriseum</name>
    <dbReference type="NCBI Taxonomy" id="373681"/>
    <lineage>
        <taxon>Bacteria</taxon>
        <taxon>Bacillati</taxon>
        <taxon>Actinomycetota</taxon>
        <taxon>Actinomycetes</taxon>
        <taxon>Micromonosporales</taxon>
        <taxon>Micromonosporaceae</taxon>
        <taxon>Planosporangium</taxon>
    </lineage>
</organism>
<dbReference type="AlphaFoldDB" id="A0A8J3LJN2"/>
<keyword evidence="2" id="KW-0560">Oxidoreductase</keyword>
<proteinExistence type="predicted"/>
<sequence>MTHLPNTISGVGRSLRDDDLALMRHLLDADGYVYLTGITDGFDYLAEVSRLGPLARQYSGALVRDIRPAPDIGNDVYSASNTRELTPHTESYEFEGIPPRYVALWCVRPAEGPGGETTLADGHRFLQQFSADDQDLMRSRVYEWRSSPSLASQGVRISARHPILEPHDDGLVMRYSNQDIVRVDDGLLPRYVDGGRQFFDANKRAIRIERNAALIWDNWRMMHARNGFGDRSRHLRRVLIATQ</sequence>
<dbReference type="EMBL" id="BONU01000018">
    <property type="protein sequence ID" value="GIG74453.1"/>
    <property type="molecule type" value="Genomic_DNA"/>
</dbReference>
<keyword evidence="3" id="KW-0408">Iron</keyword>
<evidence type="ECO:0000256" key="4">
    <source>
        <dbReference type="ARBA" id="ARBA00023194"/>
    </source>
</evidence>
<dbReference type="Pfam" id="PF02668">
    <property type="entry name" value="TauD"/>
    <property type="match status" value="1"/>
</dbReference>
<dbReference type="GO" id="GO:0017000">
    <property type="term" value="P:antibiotic biosynthetic process"/>
    <property type="evidence" value="ECO:0007669"/>
    <property type="project" value="UniProtKB-KW"/>
</dbReference>
<dbReference type="PANTHER" id="PTHR10696">
    <property type="entry name" value="GAMMA-BUTYROBETAINE HYDROXYLASE-RELATED"/>
    <property type="match status" value="1"/>
</dbReference>
<gene>
    <name evidence="6" type="ORF">Pfl04_28570</name>
</gene>
<comment type="caution">
    <text evidence="6">The sequence shown here is derived from an EMBL/GenBank/DDBJ whole genome shotgun (WGS) entry which is preliminary data.</text>
</comment>
<dbReference type="SUPFAM" id="SSF51197">
    <property type="entry name" value="Clavaminate synthase-like"/>
    <property type="match status" value="1"/>
</dbReference>
<dbReference type="GO" id="GO:0016491">
    <property type="term" value="F:oxidoreductase activity"/>
    <property type="evidence" value="ECO:0007669"/>
    <property type="project" value="UniProtKB-KW"/>
</dbReference>
<dbReference type="PANTHER" id="PTHR10696:SF56">
    <property type="entry name" value="TAUD_TFDA-LIKE DOMAIN-CONTAINING PROTEIN"/>
    <property type="match status" value="1"/>
</dbReference>
<feature type="domain" description="TauD/TfdA-like" evidence="5">
    <location>
        <begin position="14"/>
        <end position="238"/>
    </location>
</feature>
<keyword evidence="4" id="KW-0045">Antibiotic biosynthesis</keyword>
<comment type="cofactor">
    <cofactor evidence="1">
        <name>Fe(2+)</name>
        <dbReference type="ChEBI" id="CHEBI:29033"/>
    </cofactor>
</comment>
<evidence type="ECO:0000313" key="7">
    <source>
        <dbReference type="Proteomes" id="UP000653674"/>
    </source>
</evidence>
<keyword evidence="7" id="KW-1185">Reference proteome</keyword>
<dbReference type="InterPro" id="IPR003819">
    <property type="entry name" value="TauD/TfdA-like"/>
</dbReference>
<name>A0A8J3LJN2_9ACTN</name>
<evidence type="ECO:0000256" key="2">
    <source>
        <dbReference type="ARBA" id="ARBA00023002"/>
    </source>
</evidence>
<protein>
    <recommendedName>
        <fullName evidence="5">TauD/TfdA-like domain-containing protein</fullName>
    </recommendedName>
</protein>
<evidence type="ECO:0000256" key="3">
    <source>
        <dbReference type="ARBA" id="ARBA00023004"/>
    </source>
</evidence>
<evidence type="ECO:0000259" key="5">
    <source>
        <dbReference type="Pfam" id="PF02668"/>
    </source>
</evidence>